<keyword evidence="9" id="KW-1185">Reference proteome</keyword>
<dbReference type="Gene3D" id="1.10.287.130">
    <property type="match status" value="1"/>
</dbReference>
<feature type="domain" description="Histidine kinase" evidence="6">
    <location>
        <begin position="437"/>
        <end position="604"/>
    </location>
</feature>
<dbReference type="Proteomes" id="UP000245263">
    <property type="component" value="Chromosome 1"/>
</dbReference>
<dbReference type="InterPro" id="IPR003661">
    <property type="entry name" value="HisK_dim/P_dom"/>
</dbReference>
<dbReference type="InterPro" id="IPR035965">
    <property type="entry name" value="PAS-like_dom_sf"/>
</dbReference>
<dbReference type="Pfam" id="PF13188">
    <property type="entry name" value="PAS_8"/>
    <property type="match status" value="1"/>
</dbReference>
<evidence type="ECO:0000313" key="9">
    <source>
        <dbReference type="Proteomes" id="UP000245263"/>
    </source>
</evidence>
<dbReference type="NCBIfam" id="TIGR00229">
    <property type="entry name" value="sensory_box"/>
    <property type="match status" value="2"/>
</dbReference>
<reference evidence="8 9" key="1">
    <citation type="submission" date="2021-08" db="EMBL/GenBank/DDBJ databases">
        <title>Complete genome sequence of Leptospira kobayashii strain E30.</title>
        <authorList>
            <person name="Nakao R."/>
            <person name="Nakamura S."/>
            <person name="Masuzawa T."/>
            <person name="Koizumi N."/>
        </authorList>
    </citation>
    <scope>NUCLEOTIDE SEQUENCE [LARGE SCALE GENOMIC DNA]</scope>
    <source>
        <strain evidence="8 9">E30</strain>
    </source>
</reference>
<accession>A0ABM7USI4</accession>
<evidence type="ECO:0000259" key="7">
    <source>
        <dbReference type="PROSITE" id="PS50112"/>
    </source>
</evidence>
<dbReference type="Pfam" id="PF13426">
    <property type="entry name" value="PAS_9"/>
    <property type="match status" value="1"/>
</dbReference>
<dbReference type="InterPro" id="IPR005467">
    <property type="entry name" value="His_kinase_dom"/>
</dbReference>
<sequence>MDLQQFPSTLWEKVFRLSPIGATISSLDGRYIHINDVFLSWIGRSEDEVVGKTPLELGIYYHPEDRERIRNELFTAGFVHNFEVKFETKDGVVHTSLLNAKLIEDGQYILATGQDITEIKDKEKKNYELQEELRLSKDLFERIFRLNPAAVSLSDAETGRYIDVNAAYETLVGFNRNEIIGKTSLELGIWKTKIDRATLLAEVLKKGWTTGLEASINHSSGAEKHVISGNAILQMDGRPRLLAILIDITDSKNAKAFLEEAVVARTRELAETLDDLKKAQNQLIFSEKMAALGQLVAGVAHEINNPLGAISALSGEIQSHSLKIANRLMELRKIFGSLSETDLQRCCEFVSKVFVHKPITLGFSDSRKIKKKLELTFLDWGYEKAYDWADRLLDLGIHSYVGEFSDLFGNLKFKEMLDILLVELQMNRNHESIQLAVERTSKIVFSLKSYSRLDSSLGKQETDIVDTIETVLTLYNNQMRDGVKVKTSFPSRPKIKAFPDDLIQVWTNLIYNALQSMQFKGNISIELENLKDVVKVRVCDDGPGIPDEIKEKIFDPFFTTKALGEGSGLGLLIVRRSIEEKHGGEITFHSVPGKTVFCVSLPKG</sequence>
<dbReference type="CDD" id="cd00082">
    <property type="entry name" value="HisKA"/>
    <property type="match status" value="1"/>
</dbReference>
<dbReference type="SUPFAM" id="SSF55874">
    <property type="entry name" value="ATPase domain of HSP90 chaperone/DNA topoisomerase II/histidine kinase"/>
    <property type="match status" value="1"/>
</dbReference>
<protein>
    <recommendedName>
        <fullName evidence="2">histidine kinase</fullName>
        <ecNumber evidence="2">2.7.13.3</ecNumber>
    </recommendedName>
</protein>
<dbReference type="RefSeq" id="WP_109019479.1">
    <property type="nucleotide sequence ID" value="NZ_AP025028.1"/>
</dbReference>
<dbReference type="SUPFAM" id="SSF47384">
    <property type="entry name" value="Homodimeric domain of signal transducing histidine kinase"/>
    <property type="match status" value="1"/>
</dbReference>
<dbReference type="SMART" id="SM00091">
    <property type="entry name" value="PAS"/>
    <property type="match status" value="2"/>
</dbReference>
<dbReference type="PANTHER" id="PTHR43304">
    <property type="entry name" value="PHYTOCHROME-LIKE PROTEIN CPH1"/>
    <property type="match status" value="1"/>
</dbReference>
<dbReference type="PROSITE" id="PS50112">
    <property type="entry name" value="PAS"/>
    <property type="match status" value="2"/>
</dbReference>
<comment type="catalytic activity">
    <reaction evidence="1">
        <text>ATP + protein L-histidine = ADP + protein N-phospho-L-histidine.</text>
        <dbReference type="EC" id="2.7.13.3"/>
    </reaction>
</comment>
<dbReference type="Pfam" id="PF02518">
    <property type="entry name" value="HATPase_c"/>
    <property type="match status" value="1"/>
</dbReference>
<feature type="domain" description="PAS" evidence="7">
    <location>
        <begin position="26"/>
        <end position="73"/>
    </location>
</feature>
<evidence type="ECO:0000313" key="8">
    <source>
        <dbReference type="EMBL" id="BDA79093.1"/>
    </source>
</evidence>
<dbReference type="Gene3D" id="3.30.565.10">
    <property type="entry name" value="Histidine kinase-like ATPase, C-terminal domain"/>
    <property type="match status" value="1"/>
</dbReference>
<dbReference type="PRINTS" id="PR00344">
    <property type="entry name" value="BCTRLSENSOR"/>
</dbReference>
<gene>
    <name evidence="8" type="ORF">LPTSP3_g20230</name>
</gene>
<name>A0ABM7USI4_9LEPT</name>
<organism evidence="8 9">
    <name type="scientific">Leptospira kobayashii</name>
    <dbReference type="NCBI Taxonomy" id="1917830"/>
    <lineage>
        <taxon>Bacteria</taxon>
        <taxon>Pseudomonadati</taxon>
        <taxon>Spirochaetota</taxon>
        <taxon>Spirochaetia</taxon>
        <taxon>Leptospirales</taxon>
        <taxon>Leptospiraceae</taxon>
        <taxon>Leptospira</taxon>
    </lineage>
</organism>
<dbReference type="EMBL" id="AP025028">
    <property type="protein sequence ID" value="BDA79093.1"/>
    <property type="molecule type" value="Genomic_DNA"/>
</dbReference>
<evidence type="ECO:0000256" key="2">
    <source>
        <dbReference type="ARBA" id="ARBA00012438"/>
    </source>
</evidence>
<proteinExistence type="predicted"/>
<dbReference type="PROSITE" id="PS50109">
    <property type="entry name" value="HIS_KIN"/>
    <property type="match status" value="1"/>
</dbReference>
<dbReference type="InterPro" id="IPR052162">
    <property type="entry name" value="Sensor_kinase/Photoreceptor"/>
</dbReference>
<evidence type="ECO:0000256" key="1">
    <source>
        <dbReference type="ARBA" id="ARBA00000085"/>
    </source>
</evidence>
<dbReference type="CDD" id="cd00130">
    <property type="entry name" value="PAS"/>
    <property type="match status" value="1"/>
</dbReference>
<keyword evidence="3" id="KW-0597">Phosphoprotein</keyword>
<dbReference type="InterPro" id="IPR000014">
    <property type="entry name" value="PAS"/>
</dbReference>
<evidence type="ECO:0000256" key="3">
    <source>
        <dbReference type="ARBA" id="ARBA00022553"/>
    </source>
</evidence>
<evidence type="ECO:0000259" key="6">
    <source>
        <dbReference type="PROSITE" id="PS50109"/>
    </source>
</evidence>
<dbReference type="SMART" id="SM00387">
    <property type="entry name" value="HATPase_c"/>
    <property type="match status" value="1"/>
</dbReference>
<keyword evidence="5" id="KW-0418">Kinase</keyword>
<evidence type="ECO:0000256" key="4">
    <source>
        <dbReference type="ARBA" id="ARBA00022679"/>
    </source>
</evidence>
<dbReference type="PANTHER" id="PTHR43304:SF1">
    <property type="entry name" value="PAC DOMAIN-CONTAINING PROTEIN"/>
    <property type="match status" value="1"/>
</dbReference>
<dbReference type="SUPFAM" id="SSF55785">
    <property type="entry name" value="PYP-like sensor domain (PAS domain)"/>
    <property type="match status" value="2"/>
</dbReference>
<evidence type="ECO:0000256" key="5">
    <source>
        <dbReference type="ARBA" id="ARBA00022777"/>
    </source>
</evidence>
<dbReference type="Gene3D" id="3.30.450.20">
    <property type="entry name" value="PAS domain"/>
    <property type="match status" value="2"/>
</dbReference>
<dbReference type="EC" id="2.7.13.3" evidence="2"/>
<feature type="domain" description="PAS" evidence="7">
    <location>
        <begin position="136"/>
        <end position="185"/>
    </location>
</feature>
<keyword evidence="4" id="KW-0808">Transferase</keyword>
<dbReference type="InterPro" id="IPR004358">
    <property type="entry name" value="Sig_transdc_His_kin-like_C"/>
</dbReference>
<dbReference type="InterPro" id="IPR003594">
    <property type="entry name" value="HATPase_dom"/>
</dbReference>
<dbReference type="InterPro" id="IPR036097">
    <property type="entry name" value="HisK_dim/P_sf"/>
</dbReference>
<dbReference type="InterPro" id="IPR036890">
    <property type="entry name" value="HATPase_C_sf"/>
</dbReference>